<dbReference type="InterPro" id="IPR011004">
    <property type="entry name" value="Trimer_LpxA-like_sf"/>
</dbReference>
<keyword evidence="3" id="KW-0012">Acyltransferase</keyword>
<dbReference type="EC" id="2.3.1.79" evidence="3"/>
<evidence type="ECO:0000256" key="1">
    <source>
        <dbReference type="ARBA" id="ARBA00007274"/>
    </source>
</evidence>
<dbReference type="GO" id="GO:0008925">
    <property type="term" value="F:maltose O-acetyltransferase activity"/>
    <property type="evidence" value="ECO:0007669"/>
    <property type="project" value="UniProtKB-EC"/>
</dbReference>
<name>A0A1C9W7V1_9GAMM</name>
<protein>
    <submittedName>
        <fullName evidence="3">Maltose O-acetyltransferase</fullName>
        <ecNumber evidence="3">2.3.1.79</ecNumber>
    </submittedName>
</protein>
<organism evidence="3 4">
    <name type="scientific">Microbulbifer aggregans</name>
    <dbReference type="NCBI Taxonomy" id="1769779"/>
    <lineage>
        <taxon>Bacteria</taxon>
        <taxon>Pseudomonadati</taxon>
        <taxon>Pseudomonadota</taxon>
        <taxon>Gammaproteobacteria</taxon>
        <taxon>Cellvibrionales</taxon>
        <taxon>Microbulbiferaceae</taxon>
        <taxon>Microbulbifer</taxon>
    </lineage>
</organism>
<dbReference type="Proteomes" id="UP000095672">
    <property type="component" value="Chromosome"/>
</dbReference>
<dbReference type="Gene3D" id="2.160.10.10">
    <property type="entry name" value="Hexapeptide repeat proteins"/>
    <property type="match status" value="1"/>
</dbReference>
<sequence length="145" mass="15706">MKNRLFRLIHIHLRHFLLGLRIKVLNRVFGMNIDPTAKISLKANLDFTNPAGVYIGAGSYLAFGSTILTHDMSRDLNKPVKIGKNCFIGANAILLPGVELGDQVIVGAGSVVTKSFPSNVIVTGNPAKIVKQEIRTSRLGILESA</sequence>
<evidence type="ECO:0000313" key="4">
    <source>
        <dbReference type="Proteomes" id="UP000095672"/>
    </source>
</evidence>
<dbReference type="InterPro" id="IPR001451">
    <property type="entry name" value="Hexapep"/>
</dbReference>
<evidence type="ECO:0000313" key="3">
    <source>
        <dbReference type="EMBL" id="AOS97216.1"/>
    </source>
</evidence>
<reference evidence="4" key="1">
    <citation type="submission" date="2016-01" db="EMBL/GenBank/DDBJ databases">
        <title>Complete genome sequence of Microbulbifer sp. CCB-MM1, a halophile isolated from Matang Mangrove Forest, Perak.</title>
        <authorList>
            <person name="Moh T.H."/>
            <person name="Dinesh B."/>
            <person name="Lau N.-S."/>
            <person name="Go F."/>
            <person name="Alexander Chong S.-C."/>
        </authorList>
    </citation>
    <scope>NUCLEOTIDE SEQUENCE [LARGE SCALE GENOMIC DNA]</scope>
    <source>
        <strain evidence="4">CCB-MM1</strain>
    </source>
</reference>
<dbReference type="Pfam" id="PF14602">
    <property type="entry name" value="Hexapep_2"/>
    <property type="match status" value="1"/>
</dbReference>
<dbReference type="OrthoDB" id="9800846at2"/>
<dbReference type="EMBL" id="CP014143">
    <property type="protein sequence ID" value="AOS97216.1"/>
    <property type="molecule type" value="Genomic_DNA"/>
</dbReference>
<dbReference type="PANTHER" id="PTHR23416:SF23">
    <property type="entry name" value="ACETYLTRANSFERASE C18B11.09C-RELATED"/>
    <property type="match status" value="1"/>
</dbReference>
<keyword evidence="4" id="KW-1185">Reference proteome</keyword>
<dbReference type="AlphaFoldDB" id="A0A1C9W7V1"/>
<dbReference type="GO" id="GO:0005829">
    <property type="term" value="C:cytosol"/>
    <property type="evidence" value="ECO:0007669"/>
    <property type="project" value="TreeGrafter"/>
</dbReference>
<dbReference type="SUPFAM" id="SSF51161">
    <property type="entry name" value="Trimeric LpxA-like enzymes"/>
    <property type="match status" value="1"/>
</dbReference>
<evidence type="ECO:0000256" key="2">
    <source>
        <dbReference type="ARBA" id="ARBA00022679"/>
    </source>
</evidence>
<dbReference type="STRING" id="1769779.AUP74_01785"/>
<comment type="similarity">
    <text evidence="1">Belongs to the transferase hexapeptide repeat family.</text>
</comment>
<dbReference type="PANTHER" id="PTHR23416">
    <property type="entry name" value="SIALIC ACID SYNTHASE-RELATED"/>
    <property type="match status" value="1"/>
</dbReference>
<accession>A0A1C9W7V1</accession>
<gene>
    <name evidence="3" type="primary">maa</name>
    <name evidence="3" type="ORF">AUP74_01785</name>
</gene>
<proteinExistence type="inferred from homology"/>
<dbReference type="KEGG" id="micc:AUP74_01785"/>
<dbReference type="InterPro" id="IPR051159">
    <property type="entry name" value="Hexapeptide_acetyltransf"/>
</dbReference>
<keyword evidence="2 3" id="KW-0808">Transferase</keyword>